<reference evidence="2 3" key="1">
    <citation type="submission" date="2016-11" db="EMBL/GenBank/DDBJ databases">
        <authorList>
            <person name="Jaros S."/>
            <person name="Januszkiewicz K."/>
            <person name="Wedrychowicz H."/>
        </authorList>
    </citation>
    <scope>NUCLEOTIDE SEQUENCE [LARGE SCALE GENOMIC DNA]</scope>
    <source>
        <strain evidence="2 3">DSM 9705</strain>
    </source>
</reference>
<feature type="transmembrane region" description="Helical" evidence="1">
    <location>
        <begin position="165"/>
        <end position="186"/>
    </location>
</feature>
<protein>
    <submittedName>
        <fullName evidence="2">Uncharacterized protein</fullName>
    </submittedName>
</protein>
<dbReference type="EMBL" id="FQXS01000043">
    <property type="protein sequence ID" value="SHI13047.1"/>
    <property type="molecule type" value="Genomic_DNA"/>
</dbReference>
<evidence type="ECO:0000313" key="3">
    <source>
        <dbReference type="Proteomes" id="UP000184139"/>
    </source>
</evidence>
<feature type="transmembrane region" description="Helical" evidence="1">
    <location>
        <begin position="134"/>
        <end position="159"/>
    </location>
</feature>
<dbReference type="RefSeq" id="WP_073379186.1">
    <property type="nucleotide sequence ID" value="NZ_FQXS01000043.1"/>
</dbReference>
<feature type="transmembrane region" description="Helical" evidence="1">
    <location>
        <begin position="47"/>
        <end position="64"/>
    </location>
</feature>
<accession>A0A1M5YLT4</accession>
<name>A0A1M5YLT4_9BACT</name>
<keyword evidence="3" id="KW-1185">Reference proteome</keyword>
<dbReference type="STRING" id="1121409.SAMN02745124_04208"/>
<dbReference type="OrthoDB" id="7068413at2"/>
<keyword evidence="1" id="KW-0472">Membrane</keyword>
<organism evidence="2 3">
    <name type="scientific">Desulfofustis glycolicus DSM 9705</name>
    <dbReference type="NCBI Taxonomy" id="1121409"/>
    <lineage>
        <taxon>Bacteria</taxon>
        <taxon>Pseudomonadati</taxon>
        <taxon>Thermodesulfobacteriota</taxon>
        <taxon>Desulfobulbia</taxon>
        <taxon>Desulfobulbales</taxon>
        <taxon>Desulfocapsaceae</taxon>
        <taxon>Desulfofustis</taxon>
    </lineage>
</organism>
<feature type="transmembrane region" description="Helical" evidence="1">
    <location>
        <begin position="9"/>
        <end position="27"/>
    </location>
</feature>
<proteinExistence type="predicted"/>
<evidence type="ECO:0000313" key="2">
    <source>
        <dbReference type="EMBL" id="SHI13047.1"/>
    </source>
</evidence>
<sequence length="220" mass="25764">MNKENLKRMRFIIPGIIIIIYIIPSLSDNAQELLNIHLLFQALKWSDSIYIVLIVLLSGLYYILNIRWLVWKPFNDKVTENIKNSLMRMCSLEISSEQWFTIKKDRTLMNVFYHLIGNDDSLASKSKDVMFNGLVWTTCFDFTILSATGGFVYLLLSIFSGNHHYIYISVTLYTLFYIGLAFSWLLTYRHINLSNGQLEVIKQRFKQNVDDQIKQALENL</sequence>
<gene>
    <name evidence="2" type="ORF">SAMN02745124_04208</name>
</gene>
<keyword evidence="1" id="KW-0812">Transmembrane</keyword>
<dbReference type="Proteomes" id="UP000184139">
    <property type="component" value="Unassembled WGS sequence"/>
</dbReference>
<dbReference type="AlphaFoldDB" id="A0A1M5YLT4"/>
<evidence type="ECO:0000256" key="1">
    <source>
        <dbReference type="SAM" id="Phobius"/>
    </source>
</evidence>
<keyword evidence="1" id="KW-1133">Transmembrane helix</keyword>